<dbReference type="InterPro" id="IPR002068">
    <property type="entry name" value="A-crystallin/Hsp20_dom"/>
</dbReference>
<feature type="domain" description="SHSP" evidence="3">
    <location>
        <begin position="28"/>
        <end position="141"/>
    </location>
</feature>
<evidence type="ECO:0000256" key="1">
    <source>
        <dbReference type="PROSITE-ProRule" id="PRU00285"/>
    </source>
</evidence>
<keyword evidence="5" id="KW-1185">Reference proteome</keyword>
<dbReference type="InterPro" id="IPR008978">
    <property type="entry name" value="HSP20-like_chaperone"/>
</dbReference>
<dbReference type="AlphaFoldDB" id="A0A917PXH8"/>
<dbReference type="EMBL" id="BMNQ01000026">
    <property type="protein sequence ID" value="GGJ97594.1"/>
    <property type="molecule type" value="Genomic_DNA"/>
</dbReference>
<evidence type="ECO:0000256" key="2">
    <source>
        <dbReference type="RuleBase" id="RU003616"/>
    </source>
</evidence>
<dbReference type="CDD" id="cd06464">
    <property type="entry name" value="ACD_sHsps-like"/>
    <property type="match status" value="1"/>
</dbReference>
<dbReference type="Pfam" id="PF00011">
    <property type="entry name" value="HSP20"/>
    <property type="match status" value="1"/>
</dbReference>
<dbReference type="Gene3D" id="2.60.40.790">
    <property type="match status" value="1"/>
</dbReference>
<organism evidence="4 5">
    <name type="scientific">Lentibacillus kapialis</name>
    <dbReference type="NCBI Taxonomy" id="340214"/>
    <lineage>
        <taxon>Bacteria</taxon>
        <taxon>Bacillati</taxon>
        <taxon>Bacillota</taxon>
        <taxon>Bacilli</taxon>
        <taxon>Bacillales</taxon>
        <taxon>Bacillaceae</taxon>
        <taxon>Lentibacillus</taxon>
    </lineage>
</organism>
<comment type="caution">
    <text evidence="4">The sequence shown here is derived from an EMBL/GenBank/DDBJ whole genome shotgun (WGS) entry which is preliminary data.</text>
</comment>
<dbReference type="Proteomes" id="UP000658382">
    <property type="component" value="Unassembled WGS sequence"/>
</dbReference>
<evidence type="ECO:0000313" key="4">
    <source>
        <dbReference type="EMBL" id="GGJ97594.1"/>
    </source>
</evidence>
<evidence type="ECO:0000259" key="3">
    <source>
        <dbReference type="PROSITE" id="PS01031"/>
    </source>
</evidence>
<dbReference type="RefSeq" id="WP_188632951.1">
    <property type="nucleotide sequence ID" value="NZ_BMNQ01000026.1"/>
</dbReference>
<gene>
    <name evidence="4" type="ORF">GCM10007063_19900</name>
</gene>
<evidence type="ECO:0000313" key="5">
    <source>
        <dbReference type="Proteomes" id="UP000658382"/>
    </source>
</evidence>
<name>A0A917PXH8_9BACI</name>
<comment type="similarity">
    <text evidence="1 2">Belongs to the small heat shock protein (HSP20) family.</text>
</comment>
<accession>A0A917PXH8</accession>
<dbReference type="PROSITE" id="PS01031">
    <property type="entry name" value="SHSP"/>
    <property type="match status" value="1"/>
</dbReference>
<reference evidence="4" key="2">
    <citation type="submission" date="2020-09" db="EMBL/GenBank/DDBJ databases">
        <authorList>
            <person name="Sun Q."/>
            <person name="Ohkuma M."/>
        </authorList>
    </citation>
    <scope>NUCLEOTIDE SEQUENCE</scope>
    <source>
        <strain evidence="4">JCM 12580</strain>
    </source>
</reference>
<protein>
    <recommendedName>
        <fullName evidence="3">SHSP domain-containing protein</fullName>
    </recommendedName>
</protein>
<proteinExistence type="inferred from homology"/>
<sequence length="144" mass="16472">MDSFKQMSDWRKNMDHFFGDHFWNEFENIIKPAIPQINIYQHEHELICVAGIPGLTDLNKVEIYVDHATLELKGVIDLGYAGGTVAKEEILQGVFERTVTLPYPVRRDKISATYQNGLAVIHLHRLISDETGRHKVNVRLTDGT</sequence>
<reference evidence="4" key="1">
    <citation type="journal article" date="2014" name="Int. J. Syst. Evol. Microbiol.">
        <title>Complete genome sequence of Corynebacterium casei LMG S-19264T (=DSM 44701T), isolated from a smear-ripened cheese.</title>
        <authorList>
            <consortium name="US DOE Joint Genome Institute (JGI-PGF)"/>
            <person name="Walter F."/>
            <person name="Albersmeier A."/>
            <person name="Kalinowski J."/>
            <person name="Ruckert C."/>
        </authorList>
    </citation>
    <scope>NUCLEOTIDE SEQUENCE</scope>
    <source>
        <strain evidence="4">JCM 12580</strain>
    </source>
</reference>
<dbReference type="SUPFAM" id="SSF49764">
    <property type="entry name" value="HSP20-like chaperones"/>
    <property type="match status" value="1"/>
</dbReference>